<feature type="compositionally biased region" description="Basic and acidic residues" evidence="1">
    <location>
        <begin position="90"/>
        <end position="108"/>
    </location>
</feature>
<reference evidence="2" key="1">
    <citation type="submission" date="2020-06" db="EMBL/GenBank/DDBJ databases">
        <authorList>
            <consortium name="Plant Systems Biology data submission"/>
        </authorList>
    </citation>
    <scope>NUCLEOTIDE SEQUENCE</scope>
    <source>
        <strain evidence="2">D6</strain>
    </source>
</reference>
<keyword evidence="3" id="KW-1185">Reference proteome</keyword>
<organism evidence="2 3">
    <name type="scientific">Seminavis robusta</name>
    <dbReference type="NCBI Taxonomy" id="568900"/>
    <lineage>
        <taxon>Eukaryota</taxon>
        <taxon>Sar</taxon>
        <taxon>Stramenopiles</taxon>
        <taxon>Ochrophyta</taxon>
        <taxon>Bacillariophyta</taxon>
        <taxon>Bacillariophyceae</taxon>
        <taxon>Bacillariophycidae</taxon>
        <taxon>Naviculales</taxon>
        <taxon>Naviculaceae</taxon>
        <taxon>Seminavis</taxon>
    </lineage>
</organism>
<protein>
    <submittedName>
        <fullName evidence="2">Uncharacterized protein</fullName>
    </submittedName>
</protein>
<dbReference type="Proteomes" id="UP001153069">
    <property type="component" value="Unassembled WGS sequence"/>
</dbReference>
<evidence type="ECO:0000256" key="1">
    <source>
        <dbReference type="SAM" id="MobiDB-lite"/>
    </source>
</evidence>
<comment type="caution">
    <text evidence="2">The sequence shown here is derived from an EMBL/GenBank/DDBJ whole genome shotgun (WGS) entry which is preliminary data.</text>
</comment>
<proteinExistence type="predicted"/>
<accession>A0A9N8HKS0</accession>
<dbReference type="EMBL" id="CAICTM010000965">
    <property type="protein sequence ID" value="CAB9518843.1"/>
    <property type="molecule type" value="Genomic_DNA"/>
</dbReference>
<dbReference type="AlphaFoldDB" id="A0A9N8HKS0"/>
<feature type="compositionally biased region" description="Low complexity" evidence="1">
    <location>
        <begin position="109"/>
        <end position="119"/>
    </location>
</feature>
<name>A0A9N8HKS0_9STRA</name>
<evidence type="ECO:0000313" key="2">
    <source>
        <dbReference type="EMBL" id="CAB9518843.1"/>
    </source>
</evidence>
<sequence>MTIIGKRLYRQLIAVCTTRLEPRILKPKLHCWTHHASSRCRSVPSILRSLHVIPTNNNQGSTSVFGTVMGLSVVAIASFKALTYTTHCHEEQAAEAERQESSSEKEDTATYSGSSHSTTTTLQDEEMVNAYVRSLMKDDTLVKLPLNLGTAAPHLMDLTELHRVLVWEAIHSCL</sequence>
<feature type="region of interest" description="Disordered" evidence="1">
    <location>
        <begin position="90"/>
        <end position="119"/>
    </location>
</feature>
<evidence type="ECO:0000313" key="3">
    <source>
        <dbReference type="Proteomes" id="UP001153069"/>
    </source>
</evidence>
<gene>
    <name evidence="2" type="ORF">SEMRO_967_G225880.1</name>
</gene>